<comment type="cofactor">
    <cofactor evidence="1">
        <name>pyridoxal 5'-phosphate</name>
        <dbReference type="ChEBI" id="CHEBI:597326"/>
    </cofactor>
</comment>
<dbReference type="Gene3D" id="3.90.1150.10">
    <property type="entry name" value="Aspartate Aminotransferase, domain 1"/>
    <property type="match status" value="1"/>
</dbReference>
<comment type="similarity">
    <text evidence="3">Belongs to the class-III pyridoxal-phosphate-dependent aminotransferase family.</text>
</comment>
<dbReference type="PANTHER" id="PTHR43713">
    <property type="entry name" value="GLUTAMATE-1-SEMIALDEHYDE 2,1-AMINOMUTASE"/>
    <property type="match status" value="1"/>
</dbReference>
<dbReference type="PANTHER" id="PTHR43713:SF3">
    <property type="entry name" value="GLUTAMATE-1-SEMIALDEHYDE 2,1-AMINOMUTASE 1, CHLOROPLASTIC-RELATED"/>
    <property type="match status" value="1"/>
</dbReference>
<gene>
    <name evidence="4" type="ORF">QBC47DRAFT_48686</name>
</gene>
<dbReference type="SUPFAM" id="SSF53383">
    <property type="entry name" value="PLP-dependent transferases"/>
    <property type="match status" value="1"/>
</dbReference>
<evidence type="ECO:0000313" key="4">
    <source>
        <dbReference type="EMBL" id="KAK1752843.1"/>
    </source>
</evidence>
<dbReference type="InterPro" id="IPR015422">
    <property type="entry name" value="PyrdxlP-dep_Trfase_small"/>
</dbReference>
<dbReference type="Pfam" id="PF00202">
    <property type="entry name" value="Aminotran_3"/>
    <property type="match status" value="1"/>
</dbReference>
<dbReference type="GO" id="GO:0030170">
    <property type="term" value="F:pyridoxal phosphate binding"/>
    <property type="evidence" value="ECO:0007669"/>
    <property type="project" value="InterPro"/>
</dbReference>
<evidence type="ECO:0000256" key="1">
    <source>
        <dbReference type="ARBA" id="ARBA00001933"/>
    </source>
</evidence>
<dbReference type="InterPro" id="IPR015421">
    <property type="entry name" value="PyrdxlP-dep_Trfase_major"/>
</dbReference>
<keyword evidence="4" id="KW-0808">Transferase</keyword>
<dbReference type="InterPro" id="IPR015424">
    <property type="entry name" value="PyrdxlP-dep_Trfase"/>
</dbReference>
<protein>
    <submittedName>
        <fullName evidence="4">Pyridoxal phosphate-dependent transferase</fullName>
    </submittedName>
</protein>
<dbReference type="AlphaFoldDB" id="A0AAJ0B6Z0"/>
<comment type="caution">
    <text evidence="4">The sequence shown here is derived from an EMBL/GenBank/DDBJ whole genome shotgun (WGS) entry which is preliminary data.</text>
</comment>
<sequence>MAEVKSVQSCAVAQALADAESRFITNNPLSKNQHDLAVISLPGGNTRTLLHTSPFPLTMVQGKGVYIYDSDRHKYLDLTGDLSAGLFGHTPLPPIRRAIMSALDDVGLSMGATTALEQQHAALLCERFHIDHVRMTNSGTEANIYALAAARHFTGKRKVVVFSGGYHGGVLSFPDGKPAANTVDPDDFVVVPRYNDTDAALNVIKSVEEKGQLAAVLVEAVQGSGGVVPGTRDFLAKVREATKAAGAIFILDEVMTSRLSPHGLGVEYGLKPDMLTLGKYLGGGFSFGAFGGRKDVMAVYDPRLRGGLSHSGTFNNNTMAMLAGYTALSEVFTPEASIAFNRKGDAFRERLVAVSRGTKLSFTGKGSLIGVHFSEDGTEDITSGSDLAGKERADLKDLFWFEMLEEGFWIARRGYMALILQTPEEELDRLVGAVERFLEKYRGLMSV</sequence>
<evidence type="ECO:0000313" key="5">
    <source>
        <dbReference type="Proteomes" id="UP001239445"/>
    </source>
</evidence>
<reference evidence="4" key="1">
    <citation type="submission" date="2023-06" db="EMBL/GenBank/DDBJ databases">
        <title>Genome-scale phylogeny and comparative genomics of the fungal order Sordariales.</title>
        <authorList>
            <consortium name="Lawrence Berkeley National Laboratory"/>
            <person name="Hensen N."/>
            <person name="Bonometti L."/>
            <person name="Westerberg I."/>
            <person name="Brannstrom I.O."/>
            <person name="Guillou S."/>
            <person name="Cros-Aarteil S."/>
            <person name="Calhoun S."/>
            <person name="Haridas S."/>
            <person name="Kuo A."/>
            <person name="Mondo S."/>
            <person name="Pangilinan J."/>
            <person name="Riley R."/>
            <person name="Labutti K."/>
            <person name="Andreopoulos B."/>
            <person name="Lipzen A."/>
            <person name="Chen C."/>
            <person name="Yanf M."/>
            <person name="Daum C."/>
            <person name="Ng V."/>
            <person name="Clum A."/>
            <person name="Steindorff A."/>
            <person name="Ohm R."/>
            <person name="Martin F."/>
            <person name="Silar P."/>
            <person name="Natvig D."/>
            <person name="Lalanne C."/>
            <person name="Gautier V."/>
            <person name="Ament-Velasquez S.L."/>
            <person name="Kruys A."/>
            <person name="Hutchinson M.I."/>
            <person name="Powell A.J."/>
            <person name="Barry K."/>
            <person name="Miller A.N."/>
            <person name="Grigoriev I.V."/>
            <person name="Debuchy R."/>
            <person name="Gladieux P."/>
            <person name="Thoren M.H."/>
            <person name="Johannesson H."/>
        </authorList>
    </citation>
    <scope>NUCLEOTIDE SEQUENCE</scope>
    <source>
        <strain evidence="4">PSN4</strain>
    </source>
</reference>
<keyword evidence="5" id="KW-1185">Reference proteome</keyword>
<evidence type="ECO:0000256" key="3">
    <source>
        <dbReference type="RuleBase" id="RU003560"/>
    </source>
</evidence>
<proteinExistence type="inferred from homology"/>
<name>A0AAJ0B6Z0_9PEZI</name>
<dbReference type="GO" id="GO:0008483">
    <property type="term" value="F:transaminase activity"/>
    <property type="evidence" value="ECO:0007669"/>
    <property type="project" value="InterPro"/>
</dbReference>
<organism evidence="4 5">
    <name type="scientific">Echria macrotheca</name>
    <dbReference type="NCBI Taxonomy" id="438768"/>
    <lineage>
        <taxon>Eukaryota</taxon>
        <taxon>Fungi</taxon>
        <taxon>Dikarya</taxon>
        <taxon>Ascomycota</taxon>
        <taxon>Pezizomycotina</taxon>
        <taxon>Sordariomycetes</taxon>
        <taxon>Sordariomycetidae</taxon>
        <taxon>Sordariales</taxon>
        <taxon>Schizotheciaceae</taxon>
        <taxon>Echria</taxon>
    </lineage>
</organism>
<dbReference type="Proteomes" id="UP001239445">
    <property type="component" value="Unassembled WGS sequence"/>
</dbReference>
<evidence type="ECO:0000256" key="2">
    <source>
        <dbReference type="ARBA" id="ARBA00022898"/>
    </source>
</evidence>
<accession>A0AAJ0B6Z0</accession>
<keyword evidence="2 3" id="KW-0663">Pyridoxal phosphate</keyword>
<dbReference type="EMBL" id="MU839838">
    <property type="protein sequence ID" value="KAK1752843.1"/>
    <property type="molecule type" value="Genomic_DNA"/>
</dbReference>
<dbReference type="InterPro" id="IPR005814">
    <property type="entry name" value="Aminotrans_3"/>
</dbReference>
<dbReference type="Gene3D" id="3.40.640.10">
    <property type="entry name" value="Type I PLP-dependent aspartate aminotransferase-like (Major domain)"/>
    <property type="match status" value="1"/>
</dbReference>